<evidence type="ECO:0000313" key="2">
    <source>
        <dbReference type="Proteomes" id="UP000008558"/>
    </source>
</evidence>
<dbReference type="Proteomes" id="UP000008558">
    <property type="component" value="Chromosome"/>
</dbReference>
<dbReference type="AlphaFoldDB" id="A9NFX1"/>
<keyword evidence="2" id="KW-1185">Reference proteome</keyword>
<dbReference type="OrthoDB" id="411399at2"/>
<dbReference type="KEGG" id="acl:ACL_0635"/>
<name>A9NFX1_ACHLI</name>
<accession>A9NFX1</accession>
<proteinExistence type="predicted"/>
<organism evidence="1 2">
    <name type="scientific">Acholeplasma laidlawii (strain PG-8A)</name>
    <dbReference type="NCBI Taxonomy" id="441768"/>
    <lineage>
        <taxon>Bacteria</taxon>
        <taxon>Bacillati</taxon>
        <taxon>Mycoplasmatota</taxon>
        <taxon>Mollicutes</taxon>
        <taxon>Acholeplasmatales</taxon>
        <taxon>Acholeplasmataceae</taxon>
        <taxon>Acholeplasma</taxon>
    </lineage>
</organism>
<protein>
    <submittedName>
        <fullName evidence="1">Uncharacterized protein</fullName>
    </submittedName>
</protein>
<reference evidence="1 2" key="1">
    <citation type="journal article" date="2011" name="J. Bacteriol.">
        <title>Complete genome and proteome of Acholeplasma laidlawii.</title>
        <authorList>
            <person name="Lazarev V.N."/>
            <person name="Levitskii S.A."/>
            <person name="Basovskii Y.I."/>
            <person name="Chukin M.M."/>
            <person name="Akopian T.A."/>
            <person name="Vereshchagin V.V."/>
            <person name="Kostrjukova E.S."/>
            <person name="Kovaleva G.Y."/>
            <person name="Kazanov M.D."/>
            <person name="Malko D.B."/>
            <person name="Vitreschak A.G."/>
            <person name="Sernova N.V."/>
            <person name="Gelfand M.S."/>
            <person name="Demina I.A."/>
            <person name="Serebryakova M.V."/>
            <person name="Galyamina M.A."/>
            <person name="Vtyurin N.N."/>
            <person name="Rogov S.I."/>
            <person name="Alexeev D.G."/>
            <person name="Ladygina V.G."/>
            <person name="Govorun V.M."/>
        </authorList>
    </citation>
    <scope>NUCLEOTIDE SEQUENCE [LARGE SCALE GENOMIC DNA]</scope>
    <source>
        <strain evidence="1 2">PG-8A</strain>
    </source>
</reference>
<evidence type="ECO:0000313" key="1">
    <source>
        <dbReference type="EMBL" id="ABX81251.1"/>
    </source>
</evidence>
<sequence>MNNEKIIDIGTQIVSKILDFPIPELYIIEQSKLPNKEITGIYSFGENEIIFNEEWVNRSQWIEVIITVFHEMRHAYQGYCIRTKTRESAETIKAWESEINCYIMPSGKNNGIDDQSYLTQEIEIDAIAFAHWIVKKEFDLKTVIPDLIKKKVNEKIKTFEIIGITQINL</sequence>
<gene>
    <name evidence="1" type="ordered locus">ACL_0635</name>
</gene>
<dbReference type="GeneID" id="41338805"/>
<dbReference type="STRING" id="441768.ACL_0635"/>
<dbReference type="HOGENOM" id="CLU_1736544_0_0_14"/>
<dbReference type="RefSeq" id="WP_012242582.1">
    <property type="nucleotide sequence ID" value="NC_010163.1"/>
</dbReference>
<dbReference type="EMBL" id="CP000896">
    <property type="protein sequence ID" value="ABX81251.1"/>
    <property type="molecule type" value="Genomic_DNA"/>
</dbReference>